<protein>
    <submittedName>
        <fullName evidence="1">Uncharacterized protein</fullName>
    </submittedName>
</protein>
<evidence type="ECO:0000313" key="2">
    <source>
        <dbReference type="Proteomes" id="UP000237000"/>
    </source>
</evidence>
<accession>A0A2P5A4W4</accession>
<dbReference type="InParanoid" id="A0A2P5A4W4"/>
<comment type="caution">
    <text evidence="1">The sequence shown here is derived from an EMBL/GenBank/DDBJ whole genome shotgun (WGS) entry which is preliminary data.</text>
</comment>
<keyword evidence="2" id="KW-1185">Reference proteome</keyword>
<name>A0A2P5A4W4_TREOI</name>
<evidence type="ECO:0000313" key="1">
    <source>
        <dbReference type="EMBL" id="PON31583.1"/>
    </source>
</evidence>
<gene>
    <name evidence="1" type="ORF">TorRG33x02_357460</name>
</gene>
<proteinExistence type="predicted"/>
<reference evidence="2" key="1">
    <citation type="submission" date="2016-06" db="EMBL/GenBank/DDBJ databases">
        <title>Parallel loss of symbiosis genes in relatives of nitrogen-fixing non-legume Parasponia.</title>
        <authorList>
            <person name="Van Velzen R."/>
            <person name="Holmer R."/>
            <person name="Bu F."/>
            <person name="Rutten L."/>
            <person name="Van Zeijl A."/>
            <person name="Liu W."/>
            <person name="Santuari L."/>
            <person name="Cao Q."/>
            <person name="Sharma T."/>
            <person name="Shen D."/>
            <person name="Roswanjaya Y."/>
            <person name="Wardhani T."/>
            <person name="Kalhor M.S."/>
            <person name="Jansen J."/>
            <person name="Van den Hoogen J."/>
            <person name="Gungor B."/>
            <person name="Hartog M."/>
            <person name="Hontelez J."/>
            <person name="Verver J."/>
            <person name="Yang W.-C."/>
            <person name="Schijlen E."/>
            <person name="Repin R."/>
            <person name="Schilthuizen M."/>
            <person name="Schranz E."/>
            <person name="Heidstra R."/>
            <person name="Miyata K."/>
            <person name="Fedorova E."/>
            <person name="Kohlen W."/>
            <person name="Bisseling T."/>
            <person name="Smit S."/>
            <person name="Geurts R."/>
        </authorList>
    </citation>
    <scope>NUCLEOTIDE SEQUENCE [LARGE SCALE GENOMIC DNA]</scope>
    <source>
        <strain evidence="2">cv. RG33-2</strain>
    </source>
</reference>
<dbReference type="EMBL" id="JXTC01001299">
    <property type="protein sequence ID" value="PON31583.1"/>
    <property type="molecule type" value="Genomic_DNA"/>
</dbReference>
<organism evidence="1 2">
    <name type="scientific">Trema orientale</name>
    <name type="common">Charcoal tree</name>
    <name type="synonym">Celtis orientalis</name>
    <dbReference type="NCBI Taxonomy" id="63057"/>
    <lineage>
        <taxon>Eukaryota</taxon>
        <taxon>Viridiplantae</taxon>
        <taxon>Streptophyta</taxon>
        <taxon>Embryophyta</taxon>
        <taxon>Tracheophyta</taxon>
        <taxon>Spermatophyta</taxon>
        <taxon>Magnoliopsida</taxon>
        <taxon>eudicotyledons</taxon>
        <taxon>Gunneridae</taxon>
        <taxon>Pentapetalae</taxon>
        <taxon>rosids</taxon>
        <taxon>fabids</taxon>
        <taxon>Rosales</taxon>
        <taxon>Cannabaceae</taxon>
        <taxon>Trema</taxon>
    </lineage>
</organism>
<dbReference type="OrthoDB" id="10294582at2759"/>
<dbReference type="Proteomes" id="UP000237000">
    <property type="component" value="Unassembled WGS sequence"/>
</dbReference>
<sequence>MWTSSNLGIVDGVDPDCALPHEIWVSCICAMAHESWFPRASETGLASVRTGCIMSADLQSWEDLEFELQMR</sequence>
<dbReference type="AlphaFoldDB" id="A0A2P5A4W4"/>